<dbReference type="Proteomes" id="UP000321199">
    <property type="component" value="Chromosome"/>
</dbReference>
<organism evidence="1 2">
    <name type="scientific">Comamonas flocculans</name>
    <dbReference type="NCBI Taxonomy" id="2597701"/>
    <lineage>
        <taxon>Bacteria</taxon>
        <taxon>Pseudomonadati</taxon>
        <taxon>Pseudomonadota</taxon>
        <taxon>Betaproteobacteria</taxon>
        <taxon>Burkholderiales</taxon>
        <taxon>Comamonadaceae</taxon>
        <taxon>Comamonas</taxon>
    </lineage>
</organism>
<protein>
    <recommendedName>
        <fullName evidence="3">Mu-like prophage I protein</fullName>
    </recommendedName>
</protein>
<gene>
    <name evidence="1" type="ORF">FOZ74_15205</name>
</gene>
<dbReference type="RefSeq" id="WP_146913880.1">
    <property type="nucleotide sequence ID" value="NZ_CP042344.1"/>
</dbReference>
<accession>A0A5B8RXB7</accession>
<keyword evidence="2" id="KW-1185">Reference proteome</keyword>
<dbReference type="AlphaFoldDB" id="A0A5B8RXB7"/>
<dbReference type="PIRSF" id="PIRSF016624">
    <property type="entry name" value="Mu_prophg_I"/>
    <property type="match status" value="1"/>
</dbReference>
<dbReference type="OrthoDB" id="2043985at2"/>
<evidence type="ECO:0000313" key="1">
    <source>
        <dbReference type="EMBL" id="QEA14269.1"/>
    </source>
</evidence>
<dbReference type="InterPro" id="IPR012106">
    <property type="entry name" value="Phage_Mu_Gp1"/>
</dbReference>
<dbReference type="KEGG" id="cof:FOZ74_15205"/>
<evidence type="ECO:0008006" key="3">
    <source>
        <dbReference type="Google" id="ProtNLM"/>
    </source>
</evidence>
<evidence type="ECO:0000313" key="2">
    <source>
        <dbReference type="Proteomes" id="UP000321199"/>
    </source>
</evidence>
<sequence>MPSPNTHRERSAVAIAACTFAVQAAGDSAGLLRRVQFFPAGPFRSGDTRPEDVSAWRIDAASAARVIERFKARRKPLVIDYEHQTLHKEKNGQPAPAAGWPKSLEWVEGQGLFGTVEMTARAAAAIDAREYLYFSPVFTYSTVDGSVLEILMGALTNDPGIQGMQPLSLMAAATAAFLPDPLPQEPSVNPLLKALLAALGLPETTTEEAATAALAALGPLPSLKDRAAVATAACSALQLAADASAEAVTGAVASLRASQADPARFVPVEAVTALQSQIAALTARQQAADVQALIEPALADGRLLPAMETWARELGKTDVAALTAYLQTAQPVAALAGTQTGGLPPGGTAKGDAQLSSAELAVCTAMGLTPEQYKAGASATAAA</sequence>
<proteinExistence type="predicted"/>
<dbReference type="EMBL" id="CP042344">
    <property type="protein sequence ID" value="QEA14269.1"/>
    <property type="molecule type" value="Genomic_DNA"/>
</dbReference>
<name>A0A5B8RXB7_9BURK</name>
<dbReference type="Pfam" id="PF10123">
    <property type="entry name" value="Mu-like_Pro"/>
    <property type="match status" value="1"/>
</dbReference>
<reference evidence="1 2" key="1">
    <citation type="submission" date="2019-07" db="EMBL/GenBank/DDBJ databases">
        <title>Complete genome sequence of Comamonas sp. NLF 7-7 isolated from livestock.</title>
        <authorList>
            <person name="Kim D.H."/>
            <person name="Kim J.G."/>
        </authorList>
    </citation>
    <scope>NUCLEOTIDE SEQUENCE [LARGE SCALE GENOMIC DNA]</scope>
    <source>
        <strain evidence="1 2">NLF 7-7</strain>
    </source>
</reference>